<gene>
    <name evidence="2" type="ORF">PF002_g19751</name>
    <name evidence="1" type="ORF">PF009_g19414</name>
</gene>
<dbReference type="EMBL" id="QXGD01001389">
    <property type="protein sequence ID" value="KAE9207246.1"/>
    <property type="molecule type" value="Genomic_DNA"/>
</dbReference>
<dbReference type="AlphaFoldDB" id="A0A6A3E9W7"/>
<evidence type="ECO:0000313" key="1">
    <source>
        <dbReference type="EMBL" id="KAE8930494.1"/>
    </source>
</evidence>
<proteinExistence type="predicted"/>
<evidence type="ECO:0000313" key="3">
    <source>
        <dbReference type="Proteomes" id="UP000429523"/>
    </source>
</evidence>
<dbReference type="EMBL" id="QXGF01001372">
    <property type="protein sequence ID" value="KAE8930494.1"/>
    <property type="molecule type" value="Genomic_DNA"/>
</dbReference>
<organism evidence="1 3">
    <name type="scientific">Phytophthora fragariae</name>
    <dbReference type="NCBI Taxonomy" id="53985"/>
    <lineage>
        <taxon>Eukaryota</taxon>
        <taxon>Sar</taxon>
        <taxon>Stramenopiles</taxon>
        <taxon>Oomycota</taxon>
        <taxon>Peronosporomycetes</taxon>
        <taxon>Peronosporales</taxon>
        <taxon>Peronosporaceae</taxon>
        <taxon>Phytophthora</taxon>
    </lineage>
</organism>
<accession>A0A6A3E9W7</accession>
<dbReference type="Proteomes" id="UP000429523">
    <property type="component" value="Unassembled WGS sequence"/>
</dbReference>
<sequence length="104" mass="11435">MKKYTGRRRYHKQRLISVTQVMVHDAVFTSPTTEAQIQPPSAAAVRAASAMIANGRVVAFSTDNLALCRVKHLSRDEVSTVQDLEELCLAIDGPFDAKGEMSTE</sequence>
<comment type="caution">
    <text evidence="1">The sequence shown here is derived from an EMBL/GenBank/DDBJ whole genome shotgun (WGS) entry which is preliminary data.</text>
</comment>
<protein>
    <submittedName>
        <fullName evidence="1">Uncharacterized protein</fullName>
    </submittedName>
</protein>
<evidence type="ECO:0000313" key="2">
    <source>
        <dbReference type="EMBL" id="KAE9207246.1"/>
    </source>
</evidence>
<name>A0A6A3E9W7_9STRA</name>
<dbReference type="Proteomes" id="UP000440367">
    <property type="component" value="Unassembled WGS sequence"/>
</dbReference>
<reference evidence="3 4" key="1">
    <citation type="submission" date="2018-08" db="EMBL/GenBank/DDBJ databases">
        <title>Genomic investigation of the strawberry pathogen Phytophthora fragariae indicates pathogenicity is determined by transcriptional variation in three key races.</title>
        <authorList>
            <person name="Adams T.M."/>
            <person name="Armitage A.D."/>
            <person name="Sobczyk M.K."/>
            <person name="Bates H.J."/>
            <person name="Dunwell J.M."/>
            <person name="Nellist C.F."/>
            <person name="Harrison R.J."/>
        </authorList>
    </citation>
    <scope>NUCLEOTIDE SEQUENCE [LARGE SCALE GENOMIC DNA]</scope>
    <source>
        <strain evidence="2 4">BC-1</strain>
        <strain evidence="1 3">NOV-9</strain>
    </source>
</reference>
<evidence type="ECO:0000313" key="4">
    <source>
        <dbReference type="Proteomes" id="UP000440367"/>
    </source>
</evidence>